<dbReference type="RefSeq" id="XP_062720464.1">
    <property type="nucleotide sequence ID" value="XM_062863172.1"/>
</dbReference>
<organism evidence="1 2">
    <name type="scientific">Chaetomium strumarium</name>
    <dbReference type="NCBI Taxonomy" id="1170767"/>
    <lineage>
        <taxon>Eukaryota</taxon>
        <taxon>Fungi</taxon>
        <taxon>Dikarya</taxon>
        <taxon>Ascomycota</taxon>
        <taxon>Pezizomycotina</taxon>
        <taxon>Sordariomycetes</taxon>
        <taxon>Sordariomycetidae</taxon>
        <taxon>Sordariales</taxon>
        <taxon>Chaetomiaceae</taxon>
        <taxon>Chaetomium</taxon>
    </lineage>
</organism>
<evidence type="ECO:0000313" key="2">
    <source>
        <dbReference type="Proteomes" id="UP001273166"/>
    </source>
</evidence>
<protein>
    <submittedName>
        <fullName evidence="1">Uncharacterized protein</fullName>
    </submittedName>
</protein>
<sequence length="106" mass="12295">MDKKRVEAESRLLYKAVGLTDLGPNGLVARIWTTESLSKGLVPWLSWVAEKSTFRKKVNCGYSSRWWTMEVEQAAREARRAERLAKVARADYYWRNSMRGSRSLPE</sequence>
<proteinExistence type="predicted"/>
<comment type="caution">
    <text evidence="1">The sequence shown here is derived from an EMBL/GenBank/DDBJ whole genome shotgun (WGS) entry which is preliminary data.</text>
</comment>
<reference evidence="1" key="2">
    <citation type="submission" date="2023-06" db="EMBL/GenBank/DDBJ databases">
        <authorList>
            <consortium name="Lawrence Berkeley National Laboratory"/>
            <person name="Mondo S.J."/>
            <person name="Hensen N."/>
            <person name="Bonometti L."/>
            <person name="Westerberg I."/>
            <person name="Brannstrom I.O."/>
            <person name="Guillou S."/>
            <person name="Cros-Aarteil S."/>
            <person name="Calhoun S."/>
            <person name="Haridas S."/>
            <person name="Kuo A."/>
            <person name="Pangilinan J."/>
            <person name="Riley R."/>
            <person name="Labutti K."/>
            <person name="Andreopoulos B."/>
            <person name="Lipzen A."/>
            <person name="Chen C."/>
            <person name="Yanf M."/>
            <person name="Daum C."/>
            <person name="Ng V."/>
            <person name="Clum A."/>
            <person name="Steindorff A."/>
            <person name="Ohm R."/>
            <person name="Martin F."/>
            <person name="Silar P."/>
            <person name="Natvig D."/>
            <person name="Lalanne C."/>
            <person name="Gautier V."/>
            <person name="Ament-Velasquez S.L."/>
            <person name="Kruys A."/>
            <person name="Hutchinson M.I."/>
            <person name="Powell A.J."/>
            <person name="Barry K."/>
            <person name="Miller A.N."/>
            <person name="Grigoriev I.V."/>
            <person name="Debuchy R."/>
            <person name="Gladieux P."/>
            <person name="Thoren M.H."/>
            <person name="Johannesson H."/>
        </authorList>
    </citation>
    <scope>NUCLEOTIDE SEQUENCE</scope>
    <source>
        <strain evidence="1">CBS 333.67</strain>
    </source>
</reference>
<dbReference type="AlphaFoldDB" id="A0AAJ0M0Q1"/>
<reference evidence="1" key="1">
    <citation type="journal article" date="2023" name="Mol. Phylogenet. Evol.">
        <title>Genome-scale phylogeny and comparative genomics of the fungal order Sordariales.</title>
        <authorList>
            <person name="Hensen N."/>
            <person name="Bonometti L."/>
            <person name="Westerberg I."/>
            <person name="Brannstrom I.O."/>
            <person name="Guillou S."/>
            <person name="Cros-Aarteil S."/>
            <person name="Calhoun S."/>
            <person name="Haridas S."/>
            <person name="Kuo A."/>
            <person name="Mondo S."/>
            <person name="Pangilinan J."/>
            <person name="Riley R."/>
            <person name="LaButti K."/>
            <person name="Andreopoulos B."/>
            <person name="Lipzen A."/>
            <person name="Chen C."/>
            <person name="Yan M."/>
            <person name="Daum C."/>
            <person name="Ng V."/>
            <person name="Clum A."/>
            <person name="Steindorff A."/>
            <person name="Ohm R.A."/>
            <person name="Martin F."/>
            <person name="Silar P."/>
            <person name="Natvig D.O."/>
            <person name="Lalanne C."/>
            <person name="Gautier V."/>
            <person name="Ament-Velasquez S.L."/>
            <person name="Kruys A."/>
            <person name="Hutchinson M.I."/>
            <person name="Powell A.J."/>
            <person name="Barry K."/>
            <person name="Miller A.N."/>
            <person name="Grigoriev I.V."/>
            <person name="Debuchy R."/>
            <person name="Gladieux P."/>
            <person name="Hiltunen Thoren M."/>
            <person name="Johannesson H."/>
        </authorList>
    </citation>
    <scope>NUCLEOTIDE SEQUENCE</scope>
    <source>
        <strain evidence="1">CBS 333.67</strain>
    </source>
</reference>
<name>A0AAJ0M0Q1_9PEZI</name>
<dbReference type="GeneID" id="87882001"/>
<gene>
    <name evidence="1" type="ORF">B0T15DRAFT_250650</name>
</gene>
<evidence type="ECO:0000313" key="1">
    <source>
        <dbReference type="EMBL" id="KAK3304684.1"/>
    </source>
</evidence>
<dbReference type="EMBL" id="JAUDZG010000005">
    <property type="protein sequence ID" value="KAK3304684.1"/>
    <property type="molecule type" value="Genomic_DNA"/>
</dbReference>
<dbReference type="Proteomes" id="UP001273166">
    <property type="component" value="Unassembled WGS sequence"/>
</dbReference>
<keyword evidence="2" id="KW-1185">Reference proteome</keyword>
<accession>A0AAJ0M0Q1</accession>